<proteinExistence type="predicted"/>
<dbReference type="RefSeq" id="WP_035162509.1">
    <property type="nucleotide sequence ID" value="NZ_AZTB01000012.1"/>
</dbReference>
<dbReference type="AlphaFoldDB" id="A0A096BJB9"/>
<name>A0A096BJB9_9FIRM</name>
<dbReference type="EMBL" id="AZTB01000012">
    <property type="protein sequence ID" value="KGG80858.1"/>
    <property type="molecule type" value="Genomic_DNA"/>
</dbReference>
<gene>
    <name evidence="1" type="ORF">Y919_03675</name>
</gene>
<organism evidence="1 2">
    <name type="scientific">Caloranaerobacter azorensis H53214</name>
    <dbReference type="NCBI Taxonomy" id="1156417"/>
    <lineage>
        <taxon>Bacteria</taxon>
        <taxon>Bacillati</taxon>
        <taxon>Bacillota</taxon>
        <taxon>Tissierellia</taxon>
        <taxon>Tissierellales</taxon>
        <taxon>Thermohalobacteraceae</taxon>
        <taxon>Caloranaerobacter</taxon>
    </lineage>
</organism>
<accession>A0A096BJB9</accession>
<evidence type="ECO:0000313" key="1">
    <source>
        <dbReference type="EMBL" id="KGG80858.1"/>
    </source>
</evidence>
<protein>
    <submittedName>
        <fullName evidence="1">Uncharacterized protein</fullName>
    </submittedName>
</protein>
<sequence>MNNTENIRLELLKDMENSIIKAFKINFSNDVINPMIEKSTVLEKNKKDNYLNLVKTALSNWKRAGLELTTYVYEHHGYSWGKKIKENRNIKSAEDIYKILKDYDLNISLPGNYNIIYKDNDIVKFYIKKHVLIDIRQECRINYSLMYDLDRTWKEAFINGLNSDFKLQATAENIDGIDVFVYTIFKK</sequence>
<dbReference type="Proteomes" id="UP000029622">
    <property type="component" value="Unassembled WGS sequence"/>
</dbReference>
<reference evidence="1 2" key="1">
    <citation type="submission" date="2013-12" db="EMBL/GenBank/DDBJ databases">
        <title>Draft genome sequence of Caloranaerobacter sp. H53214.</title>
        <authorList>
            <person name="Jiang L.J."/>
            <person name="Shao Z.Z."/>
            <person name="Long M.N."/>
        </authorList>
    </citation>
    <scope>NUCLEOTIDE SEQUENCE [LARGE SCALE GENOMIC DNA]</scope>
    <source>
        <strain evidence="1 2">H53214</strain>
    </source>
</reference>
<comment type="caution">
    <text evidence="1">The sequence shown here is derived from an EMBL/GenBank/DDBJ whole genome shotgun (WGS) entry which is preliminary data.</text>
</comment>
<evidence type="ECO:0000313" key="2">
    <source>
        <dbReference type="Proteomes" id="UP000029622"/>
    </source>
</evidence>